<dbReference type="PANTHER" id="PTHR46361">
    <property type="entry name" value="ELECTRON CARRIER/ PROTEIN DISULFIDE OXIDOREDUCTASE"/>
    <property type="match status" value="1"/>
</dbReference>
<feature type="domain" description="DUF547" evidence="2">
    <location>
        <begin position="130"/>
        <end position="234"/>
    </location>
</feature>
<evidence type="ECO:0000256" key="1">
    <source>
        <dbReference type="SAM" id="SignalP"/>
    </source>
</evidence>
<comment type="caution">
    <text evidence="3">The sequence shown here is derived from an EMBL/GenBank/DDBJ whole genome shotgun (WGS) entry which is preliminary data.</text>
</comment>
<protein>
    <submittedName>
        <fullName evidence="3">DUF547 domain-containing protein</fullName>
    </submittedName>
</protein>
<gene>
    <name evidence="3" type="ORF">LBU54_08060</name>
</gene>
<dbReference type="EMBL" id="JAIUJR010000004">
    <property type="protein sequence ID" value="MCA0132536.1"/>
    <property type="molecule type" value="Genomic_DNA"/>
</dbReference>
<dbReference type="Pfam" id="PF04784">
    <property type="entry name" value="DUF547"/>
    <property type="match status" value="1"/>
</dbReference>
<keyword evidence="4" id="KW-1185">Reference proteome</keyword>
<sequence>MTLIKPFILFLLLGLFSCGAKKEAVKNTSVDKVVIDSLIITKVPDATMPPPPHSISEESESVILDTGEIRLPPVPQKPNNERNDANHIRWNKLLQEFVSESGKVDYLGFKSSSEFDVYIDWLLEHKPDDTWSREEQLAYWINAYNALTVDLILRNYPIKSIKDIKDPWGQRLWKFDDKWLNLNDIEHKILRKMNEPRIHFAIVCASTSCPKLQNKAFTGTNLETMLTKSTKAFLSDTSKNEITPNSLKLSKIFKWFAKDFKQDESLIDFLNRYSNVKISENASKSFKNYNWDLNE</sequence>
<reference evidence="4" key="1">
    <citation type="submission" date="2023-07" db="EMBL/GenBank/DDBJ databases">
        <authorList>
            <person name="Yue Y."/>
        </authorList>
    </citation>
    <scope>NUCLEOTIDE SEQUENCE [LARGE SCALE GENOMIC DNA]</scope>
    <source>
        <strain evidence="4">D23</strain>
    </source>
</reference>
<accession>A0ABS7XUN4</accession>
<dbReference type="InterPro" id="IPR006869">
    <property type="entry name" value="DUF547"/>
</dbReference>
<feature type="chain" id="PRO_5047058990" evidence="1">
    <location>
        <begin position="21"/>
        <end position="295"/>
    </location>
</feature>
<dbReference type="RefSeq" id="WP_224528133.1">
    <property type="nucleotide sequence ID" value="NZ_JAIUJR010000004.1"/>
</dbReference>
<organism evidence="3 4">
    <name type="scientific">Winogradskyella alexanderae</name>
    <dbReference type="NCBI Taxonomy" id="2877123"/>
    <lineage>
        <taxon>Bacteria</taxon>
        <taxon>Pseudomonadati</taxon>
        <taxon>Bacteroidota</taxon>
        <taxon>Flavobacteriia</taxon>
        <taxon>Flavobacteriales</taxon>
        <taxon>Flavobacteriaceae</taxon>
        <taxon>Winogradskyella</taxon>
    </lineage>
</organism>
<evidence type="ECO:0000313" key="3">
    <source>
        <dbReference type="EMBL" id="MCA0132536.1"/>
    </source>
</evidence>
<evidence type="ECO:0000259" key="2">
    <source>
        <dbReference type="Pfam" id="PF04784"/>
    </source>
</evidence>
<dbReference type="PANTHER" id="PTHR46361:SF3">
    <property type="entry name" value="ELECTRON CARRIER_ PROTEIN DISULFIDE OXIDOREDUCTASE"/>
    <property type="match status" value="1"/>
</dbReference>
<evidence type="ECO:0000313" key="4">
    <source>
        <dbReference type="Proteomes" id="UP001198901"/>
    </source>
</evidence>
<proteinExistence type="predicted"/>
<dbReference type="Proteomes" id="UP001198901">
    <property type="component" value="Unassembled WGS sequence"/>
</dbReference>
<keyword evidence="1" id="KW-0732">Signal</keyword>
<feature type="signal peptide" evidence="1">
    <location>
        <begin position="1"/>
        <end position="20"/>
    </location>
</feature>
<dbReference type="PROSITE" id="PS51257">
    <property type="entry name" value="PROKAR_LIPOPROTEIN"/>
    <property type="match status" value="1"/>
</dbReference>
<name>A0ABS7XUN4_9FLAO</name>